<comment type="caution">
    <text evidence="1">The sequence shown here is derived from an EMBL/GenBank/DDBJ whole genome shotgun (WGS) entry which is preliminary data.</text>
</comment>
<dbReference type="EMBL" id="LXQA010296002">
    <property type="protein sequence ID" value="MCI41766.1"/>
    <property type="molecule type" value="Genomic_DNA"/>
</dbReference>
<feature type="non-terminal residue" evidence="1">
    <location>
        <position position="1"/>
    </location>
</feature>
<evidence type="ECO:0000313" key="1">
    <source>
        <dbReference type="EMBL" id="MCI41766.1"/>
    </source>
</evidence>
<protein>
    <submittedName>
        <fullName evidence="1">Uncharacterized protein</fullName>
    </submittedName>
</protein>
<dbReference type="AlphaFoldDB" id="A0A392S1P9"/>
<name>A0A392S1P9_9FABA</name>
<dbReference type="Proteomes" id="UP000265520">
    <property type="component" value="Unassembled WGS sequence"/>
</dbReference>
<accession>A0A392S1P9</accession>
<evidence type="ECO:0000313" key="2">
    <source>
        <dbReference type="Proteomes" id="UP000265520"/>
    </source>
</evidence>
<reference evidence="1 2" key="1">
    <citation type="journal article" date="2018" name="Front. Plant Sci.">
        <title>Red Clover (Trifolium pratense) and Zigzag Clover (T. medium) - A Picture of Genomic Similarities and Differences.</title>
        <authorList>
            <person name="Dluhosova J."/>
            <person name="Istvanek J."/>
            <person name="Nedelnik J."/>
            <person name="Repkova J."/>
        </authorList>
    </citation>
    <scope>NUCLEOTIDE SEQUENCE [LARGE SCALE GENOMIC DNA]</scope>
    <source>
        <strain evidence="2">cv. 10/8</strain>
        <tissue evidence="1">Leaf</tissue>
    </source>
</reference>
<proteinExistence type="predicted"/>
<organism evidence="1 2">
    <name type="scientific">Trifolium medium</name>
    <dbReference type="NCBI Taxonomy" id="97028"/>
    <lineage>
        <taxon>Eukaryota</taxon>
        <taxon>Viridiplantae</taxon>
        <taxon>Streptophyta</taxon>
        <taxon>Embryophyta</taxon>
        <taxon>Tracheophyta</taxon>
        <taxon>Spermatophyta</taxon>
        <taxon>Magnoliopsida</taxon>
        <taxon>eudicotyledons</taxon>
        <taxon>Gunneridae</taxon>
        <taxon>Pentapetalae</taxon>
        <taxon>rosids</taxon>
        <taxon>fabids</taxon>
        <taxon>Fabales</taxon>
        <taxon>Fabaceae</taxon>
        <taxon>Papilionoideae</taxon>
        <taxon>50 kb inversion clade</taxon>
        <taxon>NPAAA clade</taxon>
        <taxon>Hologalegina</taxon>
        <taxon>IRL clade</taxon>
        <taxon>Trifolieae</taxon>
        <taxon>Trifolium</taxon>
    </lineage>
</organism>
<sequence>GPRSRHPRMSGGWARRSVPSHRELGVKPEYGDVGTRYRFILVEQSLCSQFEWRLPIFPKF</sequence>
<keyword evidence="2" id="KW-1185">Reference proteome</keyword>